<dbReference type="GO" id="GO:0005829">
    <property type="term" value="C:cytosol"/>
    <property type="evidence" value="ECO:0007669"/>
    <property type="project" value="TreeGrafter"/>
</dbReference>
<dbReference type="InterPro" id="IPR018490">
    <property type="entry name" value="cNMP-bd_dom_sf"/>
</dbReference>
<dbReference type="EMBL" id="CP011801">
    <property type="protein sequence ID" value="ALA60597.1"/>
    <property type="molecule type" value="Genomic_DNA"/>
</dbReference>
<dbReference type="PROSITE" id="PS50042">
    <property type="entry name" value="CNMP_BINDING_3"/>
    <property type="match status" value="1"/>
</dbReference>
<dbReference type="STRING" id="42253.NITMOv2_4218"/>
<dbReference type="InterPro" id="IPR050397">
    <property type="entry name" value="Env_Response_Regulators"/>
</dbReference>
<dbReference type="SMART" id="SM00419">
    <property type="entry name" value="HTH_CRP"/>
    <property type="match status" value="1"/>
</dbReference>
<dbReference type="Proteomes" id="UP000069205">
    <property type="component" value="Chromosome"/>
</dbReference>
<dbReference type="PROSITE" id="PS51063">
    <property type="entry name" value="HTH_CRP_2"/>
    <property type="match status" value="1"/>
</dbReference>
<evidence type="ECO:0000259" key="6">
    <source>
        <dbReference type="PROSITE" id="PS51063"/>
    </source>
</evidence>
<accession>A0A0K2GIY7</accession>
<sequence length="262" mass="29121">MIPAVRGKADDMRTHPTSCGGEPSHLRLRTIINVMDRPHAAPNTLCDLKHIRLCDGMTAAEVQDLERIARMQEVKKRQPLYLPGDPSRNVYLLTQGRIILTNIGAGGKVVTVEILEPGDVFGELEALERVPRETAAEALGNAVICVLPWKDFRHYLAKYPNISLKLTQLIGLRLRRTHSRIEDLVCRTVAARLAHLLFELSQSEESRGIRTTLTHQDLANLIGCSRETVSNGLGRFRNQGLIRLNGRTVTIVDENGLSTLLG</sequence>
<dbReference type="SUPFAM" id="SSF46785">
    <property type="entry name" value="Winged helix' DNA-binding domain"/>
    <property type="match status" value="1"/>
</dbReference>
<dbReference type="PANTHER" id="PTHR24567">
    <property type="entry name" value="CRP FAMILY TRANSCRIPTIONAL REGULATORY PROTEIN"/>
    <property type="match status" value="1"/>
</dbReference>
<dbReference type="InterPro" id="IPR012318">
    <property type="entry name" value="HTH_CRP"/>
</dbReference>
<gene>
    <name evidence="7" type="ORF">NITMOv2_4218</name>
</gene>
<dbReference type="CDD" id="cd00038">
    <property type="entry name" value="CAP_ED"/>
    <property type="match status" value="1"/>
</dbReference>
<evidence type="ECO:0000313" key="8">
    <source>
        <dbReference type="Proteomes" id="UP000069205"/>
    </source>
</evidence>
<dbReference type="AlphaFoldDB" id="A0A0K2GIY7"/>
<dbReference type="InterPro" id="IPR036388">
    <property type="entry name" value="WH-like_DNA-bd_sf"/>
</dbReference>
<evidence type="ECO:0000259" key="5">
    <source>
        <dbReference type="PROSITE" id="PS50042"/>
    </source>
</evidence>
<dbReference type="CDD" id="cd00092">
    <property type="entry name" value="HTH_CRP"/>
    <property type="match status" value="1"/>
</dbReference>
<evidence type="ECO:0000256" key="2">
    <source>
        <dbReference type="ARBA" id="ARBA00023125"/>
    </source>
</evidence>
<dbReference type="Gene3D" id="1.10.10.10">
    <property type="entry name" value="Winged helix-like DNA-binding domain superfamily/Winged helix DNA-binding domain"/>
    <property type="match status" value="1"/>
</dbReference>
<proteinExistence type="predicted"/>
<evidence type="ECO:0000256" key="4">
    <source>
        <dbReference type="SAM" id="MobiDB-lite"/>
    </source>
</evidence>
<dbReference type="InterPro" id="IPR014710">
    <property type="entry name" value="RmlC-like_jellyroll"/>
</dbReference>
<dbReference type="PATRIC" id="fig|42253.5.peg.4163"/>
<protein>
    <submittedName>
        <fullName evidence="7">Putative Transcriptional regulator</fullName>
    </submittedName>
</protein>
<evidence type="ECO:0000256" key="3">
    <source>
        <dbReference type="ARBA" id="ARBA00023163"/>
    </source>
</evidence>
<reference evidence="7 8" key="1">
    <citation type="journal article" date="2015" name="Proc. Natl. Acad. Sci. U.S.A.">
        <title>Expanded metabolic versatility of ubiquitous nitrite-oxidizing bacteria from the genus Nitrospira.</title>
        <authorList>
            <person name="Koch H."/>
            <person name="Lucker S."/>
            <person name="Albertsen M."/>
            <person name="Kitzinger K."/>
            <person name="Herbold C."/>
            <person name="Spieck E."/>
            <person name="Nielsen P.H."/>
            <person name="Wagner M."/>
            <person name="Daims H."/>
        </authorList>
    </citation>
    <scope>NUCLEOTIDE SEQUENCE [LARGE SCALE GENOMIC DNA]</scope>
    <source>
        <strain evidence="7 8">NSP M-1</strain>
    </source>
</reference>
<keyword evidence="2" id="KW-0238">DNA-binding</keyword>
<dbReference type="Pfam" id="PF13545">
    <property type="entry name" value="HTH_Crp_2"/>
    <property type="match status" value="1"/>
</dbReference>
<evidence type="ECO:0000313" key="7">
    <source>
        <dbReference type="EMBL" id="ALA60597.1"/>
    </source>
</evidence>
<keyword evidence="1" id="KW-0805">Transcription regulation</keyword>
<dbReference type="InterPro" id="IPR000595">
    <property type="entry name" value="cNMP-bd_dom"/>
</dbReference>
<keyword evidence="8" id="KW-1185">Reference proteome</keyword>
<name>A0A0K2GIY7_NITMO</name>
<dbReference type="GO" id="GO:0003700">
    <property type="term" value="F:DNA-binding transcription factor activity"/>
    <property type="evidence" value="ECO:0007669"/>
    <property type="project" value="TreeGrafter"/>
</dbReference>
<feature type="domain" description="Cyclic nucleotide-binding" evidence="5">
    <location>
        <begin position="53"/>
        <end position="156"/>
    </location>
</feature>
<feature type="domain" description="HTH crp-type" evidence="6">
    <location>
        <begin position="187"/>
        <end position="255"/>
    </location>
</feature>
<keyword evidence="3" id="KW-0804">Transcription</keyword>
<evidence type="ECO:0000256" key="1">
    <source>
        <dbReference type="ARBA" id="ARBA00023015"/>
    </source>
</evidence>
<dbReference type="PRINTS" id="PR00034">
    <property type="entry name" value="HTHCRP"/>
</dbReference>
<dbReference type="PANTHER" id="PTHR24567:SF74">
    <property type="entry name" value="HTH-TYPE TRANSCRIPTIONAL REGULATOR ARCR"/>
    <property type="match status" value="1"/>
</dbReference>
<dbReference type="InterPro" id="IPR036390">
    <property type="entry name" value="WH_DNA-bd_sf"/>
</dbReference>
<dbReference type="GO" id="GO:0003677">
    <property type="term" value="F:DNA binding"/>
    <property type="evidence" value="ECO:0007669"/>
    <property type="project" value="UniProtKB-KW"/>
</dbReference>
<feature type="region of interest" description="Disordered" evidence="4">
    <location>
        <begin position="1"/>
        <end position="22"/>
    </location>
</feature>
<dbReference type="Pfam" id="PF00027">
    <property type="entry name" value="cNMP_binding"/>
    <property type="match status" value="1"/>
</dbReference>
<dbReference type="Gene3D" id="2.60.120.10">
    <property type="entry name" value="Jelly Rolls"/>
    <property type="match status" value="1"/>
</dbReference>
<dbReference type="SUPFAM" id="SSF51206">
    <property type="entry name" value="cAMP-binding domain-like"/>
    <property type="match status" value="1"/>
</dbReference>
<organism evidence="7 8">
    <name type="scientific">Nitrospira moscoviensis</name>
    <dbReference type="NCBI Taxonomy" id="42253"/>
    <lineage>
        <taxon>Bacteria</taxon>
        <taxon>Pseudomonadati</taxon>
        <taxon>Nitrospirota</taxon>
        <taxon>Nitrospiria</taxon>
        <taxon>Nitrospirales</taxon>
        <taxon>Nitrospiraceae</taxon>
        <taxon>Nitrospira</taxon>
    </lineage>
</organism>
<dbReference type="SMART" id="SM00100">
    <property type="entry name" value="cNMP"/>
    <property type="match status" value="1"/>
</dbReference>
<dbReference type="KEGG" id="nmv:NITMOv2_4218"/>